<evidence type="ECO:0000313" key="1">
    <source>
        <dbReference type="EMBL" id="PYI09619.1"/>
    </source>
</evidence>
<organism evidence="1 2">
    <name type="scientific">Aspergillus sclerotiicarbonarius (strain CBS 121057 / IBT 28362)</name>
    <dbReference type="NCBI Taxonomy" id="1448318"/>
    <lineage>
        <taxon>Eukaryota</taxon>
        <taxon>Fungi</taxon>
        <taxon>Dikarya</taxon>
        <taxon>Ascomycota</taxon>
        <taxon>Pezizomycotina</taxon>
        <taxon>Eurotiomycetes</taxon>
        <taxon>Eurotiomycetidae</taxon>
        <taxon>Eurotiales</taxon>
        <taxon>Aspergillaceae</taxon>
        <taxon>Aspergillus</taxon>
        <taxon>Aspergillus subgen. Circumdati</taxon>
    </lineage>
</organism>
<dbReference type="Proteomes" id="UP000248423">
    <property type="component" value="Unassembled WGS sequence"/>
</dbReference>
<sequence>MTPARARLAPSGQFGLWMGVVHLSCAPRPGITLWFKWVSNSAGRSILDRWFLGSEKLRGNWPSLPVPCRIRVFQRQTFNDLQRGSRCWRGGLSAVLG</sequence>
<dbReference type="VEuPathDB" id="FungiDB:BO78DRAFT_394813"/>
<name>A0A319F2N4_ASPSB</name>
<dbReference type="EMBL" id="KZ826326">
    <property type="protein sequence ID" value="PYI09619.1"/>
    <property type="molecule type" value="Genomic_DNA"/>
</dbReference>
<keyword evidence="2" id="KW-1185">Reference proteome</keyword>
<proteinExistence type="predicted"/>
<accession>A0A319F2N4</accession>
<gene>
    <name evidence="1" type="ORF">BO78DRAFT_394813</name>
</gene>
<dbReference type="AlphaFoldDB" id="A0A319F2N4"/>
<protein>
    <submittedName>
        <fullName evidence="1">Uncharacterized protein</fullName>
    </submittedName>
</protein>
<reference evidence="1 2" key="1">
    <citation type="submission" date="2018-02" db="EMBL/GenBank/DDBJ databases">
        <title>The genomes of Aspergillus section Nigri reveals drivers in fungal speciation.</title>
        <authorList>
            <consortium name="DOE Joint Genome Institute"/>
            <person name="Vesth T.C."/>
            <person name="Nybo J."/>
            <person name="Theobald S."/>
            <person name="Brandl J."/>
            <person name="Frisvad J.C."/>
            <person name="Nielsen K.F."/>
            <person name="Lyhne E.K."/>
            <person name="Kogle M.E."/>
            <person name="Kuo A."/>
            <person name="Riley R."/>
            <person name="Clum A."/>
            <person name="Nolan M."/>
            <person name="Lipzen A."/>
            <person name="Salamov A."/>
            <person name="Henrissat B."/>
            <person name="Wiebenga A."/>
            <person name="De vries R.P."/>
            <person name="Grigoriev I.V."/>
            <person name="Mortensen U.H."/>
            <person name="Andersen M.R."/>
            <person name="Baker S.E."/>
        </authorList>
    </citation>
    <scope>NUCLEOTIDE SEQUENCE [LARGE SCALE GENOMIC DNA]</scope>
    <source>
        <strain evidence="1 2">CBS 121057</strain>
    </source>
</reference>
<evidence type="ECO:0000313" key="2">
    <source>
        <dbReference type="Proteomes" id="UP000248423"/>
    </source>
</evidence>